<accession>A0ABD5Q586</accession>
<dbReference type="RefSeq" id="WP_254268506.1">
    <property type="nucleotide sequence ID" value="NZ_CP100400.1"/>
</dbReference>
<evidence type="ECO:0000313" key="2">
    <source>
        <dbReference type="Proteomes" id="UP001595945"/>
    </source>
</evidence>
<keyword evidence="2" id="KW-1185">Reference proteome</keyword>
<sequence length="333" mass="39111">MGADVTDLVETVTSSEEPTEVESISNHELPAEIRALIDEYDAFEGSRDPFLWKWVHRLTPHFTFSFVPDDRVTEVRTAKTLGTVFITILDDFLEKDRDQETFDEAAKIPRSAYEMDPDREGVQSEQLRFAKRVWDDLRDVLDDAPRSEFYLPLFRFDTQQAVDAIRYSYLLGRYPELANYRELTLHESHNVMMFAYADIDLMFSPVLPTDDLAQLRRMVWQAQMMARIGNWVATWEREIRETDFSSGPVVHALEEGLLTYDELDRLRDDPEYREEVVERLRDADVDAAFFERWQRHYEELERLAADLSTVDATSYVEGMETVLRYFIWGKGRV</sequence>
<dbReference type="SUPFAM" id="SSF48576">
    <property type="entry name" value="Terpenoid synthases"/>
    <property type="match status" value="1"/>
</dbReference>
<evidence type="ECO:0000313" key="1">
    <source>
        <dbReference type="EMBL" id="MFC4825866.1"/>
    </source>
</evidence>
<reference evidence="1 2" key="1">
    <citation type="journal article" date="2019" name="Int. J. Syst. Evol. Microbiol.">
        <title>The Global Catalogue of Microorganisms (GCM) 10K type strain sequencing project: providing services to taxonomists for standard genome sequencing and annotation.</title>
        <authorList>
            <consortium name="The Broad Institute Genomics Platform"/>
            <consortium name="The Broad Institute Genome Sequencing Center for Infectious Disease"/>
            <person name="Wu L."/>
            <person name="Ma J."/>
        </authorList>
    </citation>
    <scope>NUCLEOTIDE SEQUENCE [LARGE SCALE GENOMIC DNA]</scope>
    <source>
        <strain evidence="1 2">XZYJ18</strain>
    </source>
</reference>
<gene>
    <name evidence="1" type="ORF">ACFO9K_16545</name>
</gene>
<name>A0ABD5Q586_9EURY</name>
<comment type="caution">
    <text evidence="1">The sequence shown here is derived from an EMBL/GenBank/DDBJ whole genome shotgun (WGS) entry which is preliminary data.</text>
</comment>
<protein>
    <submittedName>
        <fullName evidence="1">Uncharacterized protein</fullName>
    </submittedName>
</protein>
<dbReference type="GeneID" id="73043406"/>
<dbReference type="AlphaFoldDB" id="A0ABD5Q586"/>
<proteinExistence type="predicted"/>
<organism evidence="1 2">
    <name type="scientific">Halorussus aquaticus</name>
    <dbReference type="NCBI Taxonomy" id="2953748"/>
    <lineage>
        <taxon>Archaea</taxon>
        <taxon>Methanobacteriati</taxon>
        <taxon>Methanobacteriota</taxon>
        <taxon>Stenosarchaea group</taxon>
        <taxon>Halobacteria</taxon>
        <taxon>Halobacteriales</taxon>
        <taxon>Haladaptataceae</taxon>
        <taxon>Halorussus</taxon>
    </lineage>
</organism>
<dbReference type="Proteomes" id="UP001595945">
    <property type="component" value="Unassembled WGS sequence"/>
</dbReference>
<dbReference type="Gene3D" id="1.10.600.10">
    <property type="entry name" value="Farnesyl Diphosphate Synthase"/>
    <property type="match status" value="1"/>
</dbReference>
<dbReference type="InterPro" id="IPR008949">
    <property type="entry name" value="Isoprenoid_synthase_dom_sf"/>
</dbReference>
<dbReference type="EMBL" id="JBHSHT010000002">
    <property type="protein sequence ID" value="MFC4825866.1"/>
    <property type="molecule type" value="Genomic_DNA"/>
</dbReference>